<evidence type="ECO:0000256" key="2">
    <source>
        <dbReference type="ARBA" id="ARBA00023015"/>
    </source>
</evidence>
<dbReference type="Gene3D" id="1.10.10.10">
    <property type="entry name" value="Winged helix-like DNA-binding domain superfamily/Winged helix DNA-binding domain"/>
    <property type="match status" value="1"/>
</dbReference>
<dbReference type="Pfam" id="PF00126">
    <property type="entry name" value="HTH_1"/>
    <property type="match status" value="1"/>
</dbReference>
<evidence type="ECO:0000256" key="3">
    <source>
        <dbReference type="ARBA" id="ARBA00023163"/>
    </source>
</evidence>
<reference evidence="6" key="1">
    <citation type="submission" date="2017-04" db="EMBL/GenBank/DDBJ databases">
        <authorList>
            <person name="Varghese N."/>
            <person name="Submissions S."/>
        </authorList>
    </citation>
    <scope>NUCLEOTIDE SEQUENCE [LARGE SCALE GENOMIC DNA]</scope>
    <source>
        <strain evidence="6">RKEM611</strain>
    </source>
</reference>
<comment type="similarity">
    <text evidence="1">Belongs to the LysR transcriptional regulatory family.</text>
</comment>
<dbReference type="InterPro" id="IPR036388">
    <property type="entry name" value="WH-like_DNA-bd_sf"/>
</dbReference>
<dbReference type="InterPro" id="IPR000847">
    <property type="entry name" value="LysR_HTH_N"/>
</dbReference>
<keyword evidence="3" id="KW-0804">Transcription</keyword>
<gene>
    <name evidence="5" type="ORF">SAMN06296036_114179</name>
</gene>
<organism evidence="5 6">
    <name type="scientific">Pseudobacteriovorax antillogorgiicola</name>
    <dbReference type="NCBI Taxonomy" id="1513793"/>
    <lineage>
        <taxon>Bacteria</taxon>
        <taxon>Pseudomonadati</taxon>
        <taxon>Bdellovibrionota</taxon>
        <taxon>Oligoflexia</taxon>
        <taxon>Oligoflexales</taxon>
        <taxon>Pseudobacteriovoracaceae</taxon>
        <taxon>Pseudobacteriovorax</taxon>
    </lineage>
</organism>
<dbReference type="InterPro" id="IPR036390">
    <property type="entry name" value="WH_DNA-bd_sf"/>
</dbReference>
<evidence type="ECO:0000259" key="4">
    <source>
        <dbReference type="PROSITE" id="PS50931"/>
    </source>
</evidence>
<feature type="domain" description="HTH lysR-type" evidence="4">
    <location>
        <begin position="14"/>
        <end position="71"/>
    </location>
</feature>
<dbReference type="GO" id="GO:0000976">
    <property type="term" value="F:transcription cis-regulatory region binding"/>
    <property type="evidence" value="ECO:0007669"/>
    <property type="project" value="TreeGrafter"/>
</dbReference>
<accession>A0A1Y6C7J2</accession>
<dbReference type="EMBL" id="FWZT01000014">
    <property type="protein sequence ID" value="SMF48047.1"/>
    <property type="molecule type" value="Genomic_DNA"/>
</dbReference>
<name>A0A1Y6C7J2_9BACT</name>
<sequence length="90" mass="10170">MESQNEKYKKLRMLDIDDLILLQHLLNGGRPSTGAQILGLTPPAVSHRLRKIEDVFQIKLFDRVGSRLNLNQAGRALSEKADRALMLMSN</sequence>
<dbReference type="PANTHER" id="PTHR30126">
    <property type="entry name" value="HTH-TYPE TRANSCRIPTIONAL REGULATOR"/>
    <property type="match status" value="1"/>
</dbReference>
<evidence type="ECO:0000256" key="1">
    <source>
        <dbReference type="ARBA" id="ARBA00009437"/>
    </source>
</evidence>
<dbReference type="STRING" id="1513793.SAMN06296036_114179"/>
<proteinExistence type="inferred from homology"/>
<dbReference type="PANTHER" id="PTHR30126:SF39">
    <property type="entry name" value="HTH-TYPE TRANSCRIPTIONAL REGULATOR CYSL"/>
    <property type="match status" value="1"/>
</dbReference>
<evidence type="ECO:0000313" key="5">
    <source>
        <dbReference type="EMBL" id="SMF48047.1"/>
    </source>
</evidence>
<dbReference type="RefSeq" id="WP_200820745.1">
    <property type="nucleotide sequence ID" value="NZ_FWZT01000014.1"/>
</dbReference>
<evidence type="ECO:0000313" key="6">
    <source>
        <dbReference type="Proteomes" id="UP000192907"/>
    </source>
</evidence>
<dbReference type="Proteomes" id="UP000192907">
    <property type="component" value="Unassembled WGS sequence"/>
</dbReference>
<keyword evidence="6" id="KW-1185">Reference proteome</keyword>
<dbReference type="GO" id="GO:0003700">
    <property type="term" value="F:DNA-binding transcription factor activity"/>
    <property type="evidence" value="ECO:0007669"/>
    <property type="project" value="InterPro"/>
</dbReference>
<dbReference type="PROSITE" id="PS50931">
    <property type="entry name" value="HTH_LYSR"/>
    <property type="match status" value="1"/>
</dbReference>
<protein>
    <submittedName>
        <fullName evidence="5">Regulatory helix-turn-helix protein, lysR family</fullName>
    </submittedName>
</protein>
<dbReference type="SUPFAM" id="SSF46785">
    <property type="entry name" value="Winged helix' DNA-binding domain"/>
    <property type="match status" value="1"/>
</dbReference>
<dbReference type="AlphaFoldDB" id="A0A1Y6C7J2"/>
<keyword evidence="2" id="KW-0805">Transcription regulation</keyword>